<protein>
    <submittedName>
        <fullName evidence="12">ORF101</fullName>
    </submittedName>
</protein>
<dbReference type="InterPro" id="IPR003599">
    <property type="entry name" value="Ig_sub"/>
</dbReference>
<evidence type="ECO:0000256" key="3">
    <source>
        <dbReference type="ARBA" id="ARBA00022692"/>
    </source>
</evidence>
<evidence type="ECO:0000256" key="9">
    <source>
        <dbReference type="ARBA" id="ARBA00023180"/>
    </source>
</evidence>
<evidence type="ECO:0000259" key="11">
    <source>
        <dbReference type="PROSITE" id="PS50835"/>
    </source>
</evidence>
<dbReference type="EMBL" id="DQ665652">
    <property type="protein sequence ID" value="ABG25627.1"/>
    <property type="molecule type" value="Genomic_DNA"/>
</dbReference>
<dbReference type="InterPro" id="IPR013783">
    <property type="entry name" value="Ig-like_fold"/>
</dbReference>
<evidence type="ECO:0000256" key="10">
    <source>
        <dbReference type="ARBA" id="ARBA00023319"/>
    </source>
</evidence>
<evidence type="ECO:0000256" key="6">
    <source>
        <dbReference type="ARBA" id="ARBA00023136"/>
    </source>
</evidence>
<keyword evidence="10" id="KW-0393">Immunoglobulin domain</keyword>
<dbReference type="Gene3D" id="2.60.40.10">
    <property type="entry name" value="Immunoglobulins"/>
    <property type="match status" value="3"/>
</dbReference>
<evidence type="ECO:0000256" key="7">
    <source>
        <dbReference type="ARBA" id="ARBA00023157"/>
    </source>
</evidence>
<keyword evidence="5" id="KW-1133">Transmembrane helix</keyword>
<evidence type="ECO:0000313" key="13">
    <source>
        <dbReference type="Proteomes" id="UP000120576"/>
    </source>
</evidence>
<keyword evidence="7" id="KW-1015">Disulfide bond</keyword>
<dbReference type="GeneID" id="5179481"/>
<evidence type="ECO:0000256" key="2">
    <source>
        <dbReference type="ARBA" id="ARBA00022475"/>
    </source>
</evidence>
<sequence length="349" mass="40724">MRGRLVLVFWCTCFVDVVSYKPTVMANLHDTVVLPCSYDYDFLQEYPRQVIVRWEFKDSLFIHNSTYEEMRSGKKKDHRIHFIGQFLYGILNIEIRNVTKDDEGAYMCMASTPKKYQSKIIKLQIKKTETDGAVYLGPLRVRLYENLRLQCGFHLTDEGDRCLNVIWEHKRRQFLNYIDGKTELSDAFTGRVLLEGKLTITLENVTEEDEGKYFCRLSTCLGYKYYYYDVKVTDMNAAEIYGGLTTVQGERRLMCTCRGFFLNPTVWWYDESGQIIPRQKSSVTIEDLDDDRRLLTSTLNTKVHLNKHYFCAVHERKFKRLGRVVLSDGSAVMPNPVALQDTVYKIKGA</sequence>
<dbReference type="Pfam" id="PF00047">
    <property type="entry name" value="ig"/>
    <property type="match status" value="1"/>
</dbReference>
<dbReference type="SUPFAM" id="SSF48726">
    <property type="entry name" value="Immunoglobulin"/>
    <property type="match status" value="3"/>
</dbReference>
<evidence type="ECO:0000256" key="4">
    <source>
        <dbReference type="ARBA" id="ARBA00022729"/>
    </source>
</evidence>
<feature type="domain" description="Ig-like" evidence="11">
    <location>
        <begin position="113"/>
        <end position="233"/>
    </location>
</feature>
<dbReference type="GO" id="GO:0007166">
    <property type="term" value="P:cell surface receptor signaling pathway"/>
    <property type="evidence" value="ECO:0007669"/>
    <property type="project" value="TreeGrafter"/>
</dbReference>
<dbReference type="PANTHER" id="PTHR25466">
    <property type="entry name" value="T-LYMPHOCYTE ACTIVATION ANTIGEN"/>
    <property type="match status" value="1"/>
</dbReference>
<dbReference type="Proteomes" id="UP000120576">
    <property type="component" value="Genome"/>
</dbReference>
<dbReference type="InterPro" id="IPR036179">
    <property type="entry name" value="Ig-like_dom_sf"/>
</dbReference>
<keyword evidence="6" id="KW-0472">Membrane</keyword>
<keyword evidence="2" id="KW-1003">Cell membrane</keyword>
<dbReference type="GO" id="GO:0006955">
    <property type="term" value="P:immune response"/>
    <property type="evidence" value="ECO:0007669"/>
    <property type="project" value="TreeGrafter"/>
</dbReference>
<organism evidence="12 13">
    <name type="scientific">Ranid herpesvirus 2</name>
    <dbReference type="NCBI Taxonomy" id="389214"/>
    <lineage>
        <taxon>Viruses</taxon>
        <taxon>Duplodnaviria</taxon>
        <taxon>Heunggongvirae</taxon>
        <taxon>Peploviricota</taxon>
        <taxon>Herviviricetes</taxon>
        <taxon>Herpesvirales</taxon>
        <taxon>Alloherpesviridae</taxon>
        <taxon>Batravirus</taxon>
        <taxon>Batravirus ranidallo2</taxon>
    </lineage>
</organism>
<proteinExistence type="predicted"/>
<dbReference type="PANTHER" id="PTHR25466:SF14">
    <property type="entry name" value="BUTYROPHILIN SUBFAMILY 2 MEMBER A2-LIKE-RELATED"/>
    <property type="match status" value="1"/>
</dbReference>
<dbReference type="PROSITE" id="PS50835">
    <property type="entry name" value="IG_LIKE"/>
    <property type="match status" value="2"/>
</dbReference>
<dbReference type="CDD" id="cd00096">
    <property type="entry name" value="Ig"/>
    <property type="match status" value="1"/>
</dbReference>
<name>Q14W05_9VIRU</name>
<evidence type="ECO:0000256" key="8">
    <source>
        <dbReference type="ARBA" id="ARBA00023170"/>
    </source>
</evidence>
<accession>Q14W05</accession>
<dbReference type="GO" id="GO:0071222">
    <property type="term" value="P:cellular response to lipopolysaccharide"/>
    <property type="evidence" value="ECO:0007669"/>
    <property type="project" value="TreeGrafter"/>
</dbReference>
<evidence type="ECO:0000256" key="1">
    <source>
        <dbReference type="ARBA" id="ARBA00004251"/>
    </source>
</evidence>
<keyword evidence="4" id="KW-0732">Signal</keyword>
<dbReference type="GO" id="GO:0005886">
    <property type="term" value="C:plasma membrane"/>
    <property type="evidence" value="ECO:0007669"/>
    <property type="project" value="UniProtKB-SubCell"/>
</dbReference>
<dbReference type="SMART" id="SM00409">
    <property type="entry name" value="IG"/>
    <property type="match status" value="2"/>
</dbReference>
<evidence type="ECO:0000313" key="12">
    <source>
        <dbReference type="EMBL" id="ABG25627.1"/>
    </source>
</evidence>
<dbReference type="KEGG" id="vg:5179481"/>
<dbReference type="InterPro" id="IPR013151">
    <property type="entry name" value="Immunoglobulin_dom"/>
</dbReference>
<evidence type="ECO:0000256" key="5">
    <source>
        <dbReference type="ARBA" id="ARBA00022989"/>
    </source>
</evidence>
<dbReference type="InterPro" id="IPR007110">
    <property type="entry name" value="Ig-like_dom"/>
</dbReference>
<feature type="domain" description="Ig-like" evidence="11">
    <location>
        <begin position="30"/>
        <end position="111"/>
    </location>
</feature>
<dbReference type="InterPro" id="IPR051713">
    <property type="entry name" value="T-cell_Activation_Regulation"/>
</dbReference>
<comment type="subcellular location">
    <subcellularLocation>
        <location evidence="1">Cell membrane</location>
        <topology evidence="1">Single-pass type I membrane protein</topology>
    </subcellularLocation>
</comment>
<keyword evidence="9" id="KW-0325">Glycoprotein</keyword>
<keyword evidence="8" id="KW-0675">Receptor</keyword>
<keyword evidence="3" id="KW-0812">Transmembrane</keyword>
<reference evidence="12 13" key="1">
    <citation type="journal article" date="2006" name="J. Gen. Virol.">
        <title>Genome sequences of two frog herpesviruses.</title>
        <authorList>
            <person name="Davison A.J."/>
            <person name="Cunningham C."/>
            <person name="Sauerbier W."/>
            <person name="McKinnell R.G."/>
        </authorList>
    </citation>
    <scope>NUCLEOTIDE SEQUENCE [LARGE SCALE GENOMIC DNA]</scope>
    <source>
        <strain evidence="12">ATCC VR-568</strain>
    </source>
</reference>
<keyword evidence="13" id="KW-1185">Reference proteome</keyword>
<dbReference type="RefSeq" id="YP_656609.1">
    <property type="nucleotide sequence ID" value="NC_008210.1"/>
</dbReference>